<dbReference type="EMBL" id="HBFQ01006427">
    <property type="protein sequence ID" value="CAD8830206.1"/>
    <property type="molecule type" value="Transcribed_RNA"/>
</dbReference>
<evidence type="ECO:0000256" key="1">
    <source>
        <dbReference type="SAM" id="MobiDB-lite"/>
    </source>
</evidence>
<feature type="region of interest" description="Disordered" evidence="1">
    <location>
        <begin position="113"/>
        <end position="136"/>
    </location>
</feature>
<name>A0A7S0ZRK8_NOCSC</name>
<gene>
    <name evidence="2" type="ORF">NSCI0253_LOCUS4552</name>
</gene>
<accession>A0A7S0ZRK8</accession>
<proteinExistence type="predicted"/>
<dbReference type="AlphaFoldDB" id="A0A7S0ZRK8"/>
<protein>
    <submittedName>
        <fullName evidence="2">Uncharacterized protein</fullName>
    </submittedName>
</protein>
<feature type="region of interest" description="Disordered" evidence="1">
    <location>
        <begin position="1"/>
        <end position="24"/>
    </location>
</feature>
<organism evidence="2">
    <name type="scientific">Noctiluca scintillans</name>
    <name type="common">Sea sparkle</name>
    <name type="synonym">Red tide dinoflagellate</name>
    <dbReference type="NCBI Taxonomy" id="2966"/>
    <lineage>
        <taxon>Eukaryota</taxon>
        <taxon>Sar</taxon>
        <taxon>Alveolata</taxon>
        <taxon>Dinophyceae</taxon>
        <taxon>Noctilucales</taxon>
        <taxon>Noctilucaceae</taxon>
        <taxon>Noctiluca</taxon>
    </lineage>
</organism>
<feature type="compositionally biased region" description="Basic and acidic residues" evidence="1">
    <location>
        <begin position="1"/>
        <end position="11"/>
    </location>
</feature>
<evidence type="ECO:0000313" key="2">
    <source>
        <dbReference type="EMBL" id="CAD8830206.1"/>
    </source>
</evidence>
<reference evidence="2" key="1">
    <citation type="submission" date="2021-01" db="EMBL/GenBank/DDBJ databases">
        <authorList>
            <person name="Corre E."/>
            <person name="Pelletier E."/>
            <person name="Niang G."/>
            <person name="Scheremetjew M."/>
            <person name="Finn R."/>
            <person name="Kale V."/>
            <person name="Holt S."/>
            <person name="Cochrane G."/>
            <person name="Meng A."/>
            <person name="Brown T."/>
            <person name="Cohen L."/>
        </authorList>
    </citation>
    <scope>NUCLEOTIDE SEQUENCE</scope>
</reference>
<sequence>MDSSGIRHYEATAEPGDMAAGRLTRSLRNMGPLPGYAGHWGTTPSAALPWQTAPSRSSDVPTRPVPVSVRAASRCVLRGNAPRLDFQHSYGPEESSASVQLMLDNTSCLVDRTPRRRSQDPRVRVSYNPGEPIPSSKQQMIVAGAPSICQKMDVLRREESRRAARRAVRENDQLNAIRR</sequence>